<evidence type="ECO:0000313" key="3">
    <source>
        <dbReference type="Proteomes" id="UP001373714"/>
    </source>
</evidence>
<dbReference type="AlphaFoldDB" id="A0AAV9VMJ5"/>
<evidence type="ECO:0000313" key="2">
    <source>
        <dbReference type="EMBL" id="KAK6363305.1"/>
    </source>
</evidence>
<feature type="region of interest" description="Disordered" evidence="1">
    <location>
        <begin position="1"/>
        <end position="46"/>
    </location>
</feature>
<reference evidence="2 3" key="1">
    <citation type="submission" date="2019-10" db="EMBL/GenBank/DDBJ databases">
        <authorList>
            <person name="Palmer J.M."/>
        </authorList>
    </citation>
    <scope>NUCLEOTIDE SEQUENCE [LARGE SCALE GENOMIC DNA]</scope>
    <source>
        <strain evidence="2 3">TWF730</strain>
    </source>
</reference>
<gene>
    <name evidence="2" type="ORF">TWF730_000744</name>
</gene>
<dbReference type="Proteomes" id="UP001373714">
    <property type="component" value="Unassembled WGS sequence"/>
</dbReference>
<accession>A0AAV9VMJ5</accession>
<sequence length="169" mass="18660">MPCQCHNAGLPPPHHPHTHTRPHHINIPQTSHLHQPPPPSSSSSSTSLSITTIITIIIQDLPTLDILLRLTLRSILHSSYLPAFSRLPRILLSPIALNPHPSALLPTRCPLSLSLSHPRLKSTNSDPDKYLEEISPLRHTHSLPRTANTLSAEPTVRSTLPSARLLWLS</sequence>
<proteinExistence type="predicted"/>
<organism evidence="2 3">
    <name type="scientific">Orbilia blumenaviensis</name>
    <dbReference type="NCBI Taxonomy" id="1796055"/>
    <lineage>
        <taxon>Eukaryota</taxon>
        <taxon>Fungi</taxon>
        <taxon>Dikarya</taxon>
        <taxon>Ascomycota</taxon>
        <taxon>Pezizomycotina</taxon>
        <taxon>Orbiliomycetes</taxon>
        <taxon>Orbiliales</taxon>
        <taxon>Orbiliaceae</taxon>
        <taxon>Orbilia</taxon>
    </lineage>
</organism>
<name>A0AAV9VMJ5_9PEZI</name>
<dbReference type="EMBL" id="JAVHNS010000001">
    <property type="protein sequence ID" value="KAK6363305.1"/>
    <property type="molecule type" value="Genomic_DNA"/>
</dbReference>
<protein>
    <submittedName>
        <fullName evidence="2">Uncharacterized protein</fullName>
    </submittedName>
</protein>
<feature type="compositionally biased region" description="Basic residues" evidence="1">
    <location>
        <begin position="14"/>
        <end position="24"/>
    </location>
</feature>
<keyword evidence="3" id="KW-1185">Reference proteome</keyword>
<comment type="caution">
    <text evidence="2">The sequence shown here is derived from an EMBL/GenBank/DDBJ whole genome shotgun (WGS) entry which is preliminary data.</text>
</comment>
<evidence type="ECO:0000256" key="1">
    <source>
        <dbReference type="SAM" id="MobiDB-lite"/>
    </source>
</evidence>